<reference evidence="4 5" key="1">
    <citation type="submission" date="2016-10" db="EMBL/GenBank/DDBJ databases">
        <authorList>
            <person name="de Groot N.N."/>
        </authorList>
    </citation>
    <scope>NUCLEOTIDE SEQUENCE [LARGE SCALE GENOMIC DNA]</scope>
    <source>
        <strain evidence="4 5">DSM 23042</strain>
    </source>
</reference>
<keyword evidence="5" id="KW-1185">Reference proteome</keyword>
<evidence type="ECO:0000256" key="2">
    <source>
        <dbReference type="ARBA" id="ARBA00022898"/>
    </source>
</evidence>
<comment type="cofactor">
    <cofactor evidence="1">
        <name>pyridoxal 5'-phosphate</name>
        <dbReference type="ChEBI" id="CHEBI:597326"/>
    </cofactor>
</comment>
<dbReference type="Gene3D" id="3.40.50.1100">
    <property type="match status" value="2"/>
</dbReference>
<dbReference type="PANTHER" id="PTHR42937:SF1">
    <property type="entry name" value="DIAMINOPROPIONATE AMMONIA-LYASE"/>
    <property type="match status" value="1"/>
</dbReference>
<dbReference type="SUPFAM" id="SSF53686">
    <property type="entry name" value="Tryptophan synthase beta subunit-like PLP-dependent enzymes"/>
    <property type="match status" value="1"/>
</dbReference>
<organism evidence="4 5">
    <name type="scientific">Tranquillimonas rosea</name>
    <dbReference type="NCBI Taxonomy" id="641238"/>
    <lineage>
        <taxon>Bacteria</taxon>
        <taxon>Pseudomonadati</taxon>
        <taxon>Pseudomonadota</taxon>
        <taxon>Alphaproteobacteria</taxon>
        <taxon>Rhodobacterales</taxon>
        <taxon>Roseobacteraceae</taxon>
        <taxon>Tranquillimonas</taxon>
    </lineage>
</organism>
<feature type="domain" description="Tryptophan synthase beta chain-like PALP" evidence="3">
    <location>
        <begin position="48"/>
        <end position="349"/>
    </location>
</feature>
<proteinExistence type="predicted"/>
<dbReference type="Proteomes" id="UP000198885">
    <property type="component" value="Unassembled WGS sequence"/>
</dbReference>
<dbReference type="STRING" id="641238.SAMN04490244_10355"/>
<accession>A0A1H9S735</accession>
<evidence type="ECO:0000313" key="5">
    <source>
        <dbReference type="Proteomes" id="UP000198885"/>
    </source>
</evidence>
<dbReference type="InterPro" id="IPR036052">
    <property type="entry name" value="TrpB-like_PALP_sf"/>
</dbReference>
<evidence type="ECO:0000259" key="3">
    <source>
        <dbReference type="Pfam" id="PF00291"/>
    </source>
</evidence>
<dbReference type="InterPro" id="IPR001926">
    <property type="entry name" value="TrpB-like_PALP"/>
</dbReference>
<gene>
    <name evidence="4" type="ORF">SAMN04490244_10355</name>
</gene>
<dbReference type="GO" id="GO:0016829">
    <property type="term" value="F:lyase activity"/>
    <property type="evidence" value="ECO:0007669"/>
    <property type="project" value="UniProtKB-KW"/>
</dbReference>
<dbReference type="EMBL" id="FOGU01000003">
    <property type="protein sequence ID" value="SER80761.1"/>
    <property type="molecule type" value="Genomic_DNA"/>
</dbReference>
<name>A0A1H9S735_9RHOB</name>
<evidence type="ECO:0000313" key="4">
    <source>
        <dbReference type="EMBL" id="SER80761.1"/>
    </source>
</evidence>
<evidence type="ECO:0000256" key="1">
    <source>
        <dbReference type="ARBA" id="ARBA00001933"/>
    </source>
</evidence>
<dbReference type="PANTHER" id="PTHR42937">
    <property type="match status" value="1"/>
</dbReference>
<sequence>MRHSIPMRHLANTHRGAGLGHRALEDVPWPEADATRTLDLLARCPRAARTPLVRSDALARDAGVDVLDIKDERGRMGLGSFKALGAANVIAHDALAGRARGRTYVAASAGNHGLSVAAGAHAFGADSMIFLAEGVPESFADRLRAEGAQVVRAGATYEDSTAAAARAADEPGRVLLSDSSWPGYLERPHLLMEGYTVLMAETVAQIPATPTHVFLQAGVGGLAGAAAAHARAAWGDGPVIVVVEPEAAPALAGSIAAGAPLAAEGPVSIMGRLDCKEPSLIALKGLARDADHFLTLTEDEARDGAERVGAAGLPSTPSGAAGVAALLCGGPWRDAVGLTPESRVLAVLSEAPEA</sequence>
<protein>
    <submittedName>
        <fullName evidence="4">Diaminopropionate ammonia-lyase</fullName>
    </submittedName>
</protein>
<keyword evidence="2" id="KW-0663">Pyridoxal phosphate</keyword>
<dbReference type="Pfam" id="PF00291">
    <property type="entry name" value="PALP"/>
    <property type="match status" value="1"/>
</dbReference>
<dbReference type="AlphaFoldDB" id="A0A1H9S735"/>
<keyword evidence="4" id="KW-0456">Lyase</keyword>